<accession>A0ABQ4KD11</accession>
<keyword evidence="3" id="KW-0456">Lyase</keyword>
<gene>
    <name evidence="3" type="primary">gloA</name>
    <name evidence="3" type="ORF">J1TS3_41920</name>
</gene>
<dbReference type="EMBL" id="BOQT01000025">
    <property type="protein sequence ID" value="GIN23058.1"/>
    <property type="molecule type" value="Genomic_DNA"/>
</dbReference>
<dbReference type="PROSITE" id="PS51819">
    <property type="entry name" value="VOC"/>
    <property type="match status" value="1"/>
</dbReference>
<comment type="caution">
    <text evidence="3">The sequence shown here is derived from an EMBL/GenBank/DDBJ whole genome shotgun (WGS) entry which is preliminary data.</text>
</comment>
<dbReference type="SUPFAM" id="SSF54593">
    <property type="entry name" value="Glyoxalase/Bleomycin resistance protein/Dihydroxybiphenyl dioxygenase"/>
    <property type="match status" value="1"/>
</dbReference>
<dbReference type="GO" id="GO:0016829">
    <property type="term" value="F:lyase activity"/>
    <property type="evidence" value="ECO:0007669"/>
    <property type="project" value="UniProtKB-KW"/>
</dbReference>
<evidence type="ECO:0000259" key="2">
    <source>
        <dbReference type="PROSITE" id="PS51819"/>
    </source>
</evidence>
<protein>
    <submittedName>
        <fullName evidence="3">Lactoylglutathione lyase</fullName>
    </submittedName>
</protein>
<evidence type="ECO:0000313" key="4">
    <source>
        <dbReference type="Proteomes" id="UP000680279"/>
    </source>
</evidence>
<proteinExistence type="predicted"/>
<dbReference type="InterPro" id="IPR004360">
    <property type="entry name" value="Glyas_Fos-R_dOase_dom"/>
</dbReference>
<dbReference type="InterPro" id="IPR037523">
    <property type="entry name" value="VOC_core"/>
</dbReference>
<dbReference type="InterPro" id="IPR051785">
    <property type="entry name" value="MMCE/EMCE_epimerase"/>
</dbReference>
<dbReference type="Pfam" id="PF00903">
    <property type="entry name" value="Glyoxalase"/>
    <property type="match status" value="1"/>
</dbReference>
<dbReference type="Proteomes" id="UP000680279">
    <property type="component" value="Unassembled WGS sequence"/>
</dbReference>
<dbReference type="PANTHER" id="PTHR43048:SF3">
    <property type="entry name" value="METHYLMALONYL-COA EPIMERASE, MITOCHONDRIAL"/>
    <property type="match status" value="1"/>
</dbReference>
<evidence type="ECO:0000256" key="1">
    <source>
        <dbReference type="ARBA" id="ARBA00022723"/>
    </source>
</evidence>
<name>A0ABQ4KD11_9BACI</name>
<feature type="domain" description="VOC" evidence="2">
    <location>
        <begin position="8"/>
        <end position="150"/>
    </location>
</feature>
<dbReference type="InterPro" id="IPR029068">
    <property type="entry name" value="Glyas_Bleomycin-R_OHBP_Dase"/>
</dbReference>
<dbReference type="RefSeq" id="WP_018708819.1">
    <property type="nucleotide sequence ID" value="NZ_BOQT01000025.1"/>
</dbReference>
<organism evidence="3 4">
    <name type="scientific">Siminovitchia fordii</name>
    <dbReference type="NCBI Taxonomy" id="254759"/>
    <lineage>
        <taxon>Bacteria</taxon>
        <taxon>Bacillati</taxon>
        <taxon>Bacillota</taxon>
        <taxon>Bacilli</taxon>
        <taxon>Bacillales</taxon>
        <taxon>Bacillaceae</taxon>
        <taxon>Siminovitchia</taxon>
    </lineage>
</organism>
<reference evidence="3 4" key="1">
    <citation type="submission" date="2021-03" db="EMBL/GenBank/DDBJ databases">
        <title>Antimicrobial resistance genes in bacteria isolated from Japanese honey, and their potential for conferring macrolide and lincosamide resistance in the American foulbrood pathogen Paenibacillus larvae.</title>
        <authorList>
            <person name="Okamoto M."/>
            <person name="Kumagai M."/>
            <person name="Kanamori H."/>
            <person name="Takamatsu D."/>
        </authorList>
    </citation>
    <scope>NUCLEOTIDE SEQUENCE [LARGE SCALE GENOMIC DNA]</scope>
    <source>
        <strain evidence="3 4">J1TS3</strain>
    </source>
</reference>
<sequence>MKKGKVTGFIHNGITVKNLEDALGFYVDLLGFNLLSTQVANSDYIFDIVEIPGLKEIKIAFVEIPGGQVIEILEYVGIETYPGSARSCDYGTGHICLRVENLESLYEELKEKGVKFKSEKVAHITAGTNKGSKAVYMLDPDGYIIELMEKPE</sequence>
<keyword evidence="1" id="KW-0479">Metal-binding</keyword>
<dbReference type="Gene3D" id="3.10.180.10">
    <property type="entry name" value="2,3-Dihydroxybiphenyl 1,2-Dioxygenase, domain 1"/>
    <property type="match status" value="1"/>
</dbReference>
<dbReference type="PANTHER" id="PTHR43048">
    <property type="entry name" value="METHYLMALONYL-COA EPIMERASE"/>
    <property type="match status" value="1"/>
</dbReference>
<keyword evidence="4" id="KW-1185">Reference proteome</keyword>
<evidence type="ECO:0000313" key="3">
    <source>
        <dbReference type="EMBL" id="GIN23058.1"/>
    </source>
</evidence>